<dbReference type="InterPro" id="IPR035965">
    <property type="entry name" value="PAS-like_dom_sf"/>
</dbReference>
<dbReference type="SUPFAM" id="SSF55785">
    <property type="entry name" value="PYP-like sensor domain (PAS domain)"/>
    <property type="match status" value="1"/>
</dbReference>
<evidence type="ECO:0000313" key="3">
    <source>
        <dbReference type="EMBL" id="TKC94602.1"/>
    </source>
</evidence>
<dbReference type="InterPro" id="IPR000014">
    <property type="entry name" value="PAS"/>
</dbReference>
<dbReference type="CDD" id="cd07041">
    <property type="entry name" value="STAS_RsbR_RsbS_like"/>
    <property type="match status" value="1"/>
</dbReference>
<dbReference type="EMBL" id="SSMQ01000108">
    <property type="protein sequence ID" value="TKC94602.1"/>
    <property type="molecule type" value="Genomic_DNA"/>
</dbReference>
<dbReference type="Gene3D" id="3.30.750.24">
    <property type="entry name" value="STAS domain"/>
    <property type="match status" value="1"/>
</dbReference>
<accession>A0A4U1IKU8</accession>
<dbReference type="SMART" id="SM00091">
    <property type="entry name" value="PAS"/>
    <property type="match status" value="2"/>
</dbReference>
<dbReference type="PROSITE" id="PS50801">
    <property type="entry name" value="STAS"/>
    <property type="match status" value="1"/>
</dbReference>
<organism evidence="3 4">
    <name type="scientific">Polyangium fumosum</name>
    <dbReference type="NCBI Taxonomy" id="889272"/>
    <lineage>
        <taxon>Bacteria</taxon>
        <taxon>Pseudomonadati</taxon>
        <taxon>Myxococcota</taxon>
        <taxon>Polyangia</taxon>
        <taxon>Polyangiales</taxon>
        <taxon>Polyangiaceae</taxon>
        <taxon>Polyangium</taxon>
    </lineage>
</organism>
<reference evidence="3 4" key="1">
    <citation type="submission" date="2019-04" db="EMBL/GenBank/DDBJ databases">
        <authorList>
            <person name="Li Y."/>
            <person name="Wang J."/>
        </authorList>
    </citation>
    <scope>NUCLEOTIDE SEQUENCE [LARGE SCALE GENOMIC DNA]</scope>
    <source>
        <strain evidence="3 4">DSM 14668</strain>
    </source>
</reference>
<dbReference type="Gene3D" id="3.30.450.20">
    <property type="entry name" value="PAS domain"/>
    <property type="match status" value="2"/>
</dbReference>
<dbReference type="OrthoDB" id="5483972at2"/>
<proteinExistence type="predicted"/>
<dbReference type="SUPFAM" id="SSF52091">
    <property type="entry name" value="SpoIIaa-like"/>
    <property type="match status" value="1"/>
</dbReference>
<dbReference type="Pfam" id="PF08448">
    <property type="entry name" value="PAS_4"/>
    <property type="match status" value="1"/>
</dbReference>
<dbReference type="Proteomes" id="UP000309215">
    <property type="component" value="Unassembled WGS sequence"/>
</dbReference>
<protein>
    <submittedName>
        <fullName evidence="3">PAS domain-containing protein</fullName>
    </submittedName>
</protein>
<comment type="caution">
    <text evidence="3">The sequence shown here is derived from an EMBL/GenBank/DDBJ whole genome shotgun (WGS) entry which is preliminary data.</text>
</comment>
<dbReference type="AlphaFoldDB" id="A0A4U1IKU8"/>
<dbReference type="InterPro" id="IPR013656">
    <property type="entry name" value="PAS_4"/>
</dbReference>
<dbReference type="InterPro" id="IPR000700">
    <property type="entry name" value="PAS-assoc_C"/>
</dbReference>
<gene>
    <name evidence="3" type="ORF">E8A74_48215</name>
</gene>
<evidence type="ECO:0000259" key="2">
    <source>
        <dbReference type="PROSITE" id="PS50801"/>
    </source>
</evidence>
<evidence type="ECO:0000313" key="4">
    <source>
        <dbReference type="Proteomes" id="UP000309215"/>
    </source>
</evidence>
<dbReference type="InterPro" id="IPR002645">
    <property type="entry name" value="STAS_dom"/>
</dbReference>
<evidence type="ECO:0000259" key="1">
    <source>
        <dbReference type="PROSITE" id="PS50113"/>
    </source>
</evidence>
<dbReference type="PANTHER" id="PTHR33745">
    <property type="entry name" value="RSBT ANTAGONIST PROTEIN RSBS-RELATED"/>
    <property type="match status" value="1"/>
</dbReference>
<dbReference type="RefSeq" id="WP_136935957.1">
    <property type="nucleotide sequence ID" value="NZ_SSMQ01000108.1"/>
</dbReference>
<feature type="domain" description="PAC" evidence="1">
    <location>
        <begin position="335"/>
        <end position="388"/>
    </location>
</feature>
<name>A0A4U1IKU8_9BACT</name>
<dbReference type="PROSITE" id="PS50113">
    <property type="entry name" value="PAC"/>
    <property type="match status" value="1"/>
</dbReference>
<feature type="domain" description="STAS" evidence="2">
    <location>
        <begin position="407"/>
        <end position="518"/>
    </location>
</feature>
<keyword evidence="4" id="KW-1185">Reference proteome</keyword>
<sequence>MATPDGAPASFSIHPDLLLSVLDDATALVDGRGRVRLTNPRMDRLFASEEGTRLLPFFERQGAFRLLPTSVLEGAALAAARGIEDVLAGARERLELDLGAPGSSLLAIACAVDGGRGALVRVRLRTAEEEHRARCAEVVEAMQLGLYVYRLEDSQGGEAGLRCVYGNPAAEQLTQRPTAKFVGKLLDEDSSVPRQRGLIDRYVEVVHEQKTVDIDYMTTDSKTGKDAAWAIKAFPLSGQCIGSIFEDVTKQQETEQSLRSTSQFLDSILDNIPMMIFIKDAKDLRYIHINKYMEEQFTSPIGSWLGHTDYDIFPTETADEFVAADRAVFGGRTIVDIPEESVPSYGTGVRLCHTRKIPLYDEAGEPLFLIGMSEDITDRKSAEDAKRREFVLLETQTKLMELVRQLSTPLLPLAKGVLVAPLVGQMDEARGQHFMEALLAGIQHHQAETVLIDITGVPSIDASVAEQLLRATRAAGLLGTETALVGVSPDVARTIVDLGVDFGALVTYADLRAGMRGAEEARRRRIAARAGKGQGRPSPRM</sequence>
<dbReference type="Pfam" id="PF01740">
    <property type="entry name" value="STAS"/>
    <property type="match status" value="1"/>
</dbReference>
<dbReference type="InterPro" id="IPR036513">
    <property type="entry name" value="STAS_dom_sf"/>
</dbReference>
<dbReference type="InterPro" id="IPR051932">
    <property type="entry name" value="Bact_StressResp_Reg"/>
</dbReference>